<gene>
    <name evidence="11" type="ORF">AMAG_18072</name>
</gene>
<evidence type="ECO:0000256" key="4">
    <source>
        <dbReference type="ARBA" id="ARBA00022502"/>
    </source>
</evidence>
<evidence type="ECO:0000256" key="2">
    <source>
        <dbReference type="ARBA" id="ARBA00004687"/>
    </source>
</evidence>
<keyword evidence="5 10" id="KW-0812">Transmembrane</keyword>
<keyword evidence="8 10" id="KW-0472">Membrane</keyword>
<evidence type="ECO:0000256" key="10">
    <source>
        <dbReference type="RuleBase" id="RU366056"/>
    </source>
</evidence>
<dbReference type="OrthoDB" id="5546453at2759"/>
<evidence type="ECO:0000256" key="3">
    <source>
        <dbReference type="ARBA" id="ARBA00010345"/>
    </source>
</evidence>
<dbReference type="InterPro" id="IPR013233">
    <property type="entry name" value="PIG-X/PBN1"/>
</dbReference>
<evidence type="ECO:0000256" key="8">
    <source>
        <dbReference type="ARBA" id="ARBA00023136"/>
    </source>
</evidence>
<dbReference type="Proteomes" id="UP000054350">
    <property type="component" value="Unassembled WGS sequence"/>
</dbReference>
<reference evidence="11 12" key="1">
    <citation type="submission" date="2009-11" db="EMBL/GenBank/DDBJ databases">
        <title>Annotation of Allomyces macrogynus ATCC 38327.</title>
        <authorList>
            <consortium name="The Broad Institute Genome Sequencing Platform"/>
            <person name="Russ C."/>
            <person name="Cuomo C."/>
            <person name="Burger G."/>
            <person name="Gray M.W."/>
            <person name="Holland P.W.H."/>
            <person name="King N."/>
            <person name="Lang F.B.F."/>
            <person name="Roger A.J."/>
            <person name="Ruiz-Trillo I."/>
            <person name="Young S.K."/>
            <person name="Zeng Q."/>
            <person name="Gargeya S."/>
            <person name="Fitzgerald M."/>
            <person name="Haas B."/>
            <person name="Abouelleil A."/>
            <person name="Alvarado L."/>
            <person name="Arachchi H.M."/>
            <person name="Berlin A."/>
            <person name="Chapman S.B."/>
            <person name="Gearin G."/>
            <person name="Goldberg J."/>
            <person name="Griggs A."/>
            <person name="Gujja S."/>
            <person name="Hansen M."/>
            <person name="Heiman D."/>
            <person name="Howarth C."/>
            <person name="Larimer J."/>
            <person name="Lui A."/>
            <person name="MacDonald P.J.P."/>
            <person name="McCowen C."/>
            <person name="Montmayeur A."/>
            <person name="Murphy C."/>
            <person name="Neiman D."/>
            <person name="Pearson M."/>
            <person name="Priest M."/>
            <person name="Roberts A."/>
            <person name="Saif S."/>
            <person name="Shea T."/>
            <person name="Sisk P."/>
            <person name="Stolte C."/>
            <person name="Sykes S."/>
            <person name="Wortman J."/>
            <person name="Nusbaum C."/>
            <person name="Birren B."/>
        </authorList>
    </citation>
    <scope>NUCLEOTIDE SEQUENCE [LARGE SCALE GENOMIC DNA]</scope>
    <source>
        <strain evidence="11 12">ATCC 38327</strain>
    </source>
</reference>
<evidence type="ECO:0000256" key="1">
    <source>
        <dbReference type="ARBA" id="ARBA00004389"/>
    </source>
</evidence>
<protein>
    <recommendedName>
        <fullName evidence="10">Protein PBN1</fullName>
    </recommendedName>
</protein>
<dbReference type="GO" id="GO:0006506">
    <property type="term" value="P:GPI anchor biosynthetic process"/>
    <property type="evidence" value="ECO:0007669"/>
    <property type="project" value="UniProtKB-UniPathway"/>
</dbReference>
<comment type="pathway">
    <text evidence="2 10">Glycolipid biosynthesis; glycosylphosphatidylinositol-anchor biosynthesis.</text>
</comment>
<name>A0A0L0S4Z7_ALLM3</name>
<dbReference type="EMBL" id="GG745331">
    <property type="protein sequence ID" value="KNE57608.1"/>
    <property type="molecule type" value="Genomic_DNA"/>
</dbReference>
<dbReference type="InterPro" id="IPR040039">
    <property type="entry name" value="PIGX"/>
</dbReference>
<proteinExistence type="inferred from homology"/>
<dbReference type="Pfam" id="PF08320">
    <property type="entry name" value="PIG-X"/>
    <property type="match status" value="1"/>
</dbReference>
<evidence type="ECO:0000313" key="12">
    <source>
        <dbReference type="Proteomes" id="UP000054350"/>
    </source>
</evidence>
<feature type="transmembrane region" description="Helical" evidence="10">
    <location>
        <begin position="76"/>
        <end position="95"/>
    </location>
</feature>
<keyword evidence="6 10" id="KW-0256">Endoplasmic reticulum</keyword>
<evidence type="ECO:0000256" key="6">
    <source>
        <dbReference type="ARBA" id="ARBA00022824"/>
    </source>
</evidence>
<dbReference type="UniPathway" id="UPA00196"/>
<dbReference type="AlphaFoldDB" id="A0A0L0S4Z7"/>
<sequence>MDVPLHLRYAAPVSGGGYSDVDLGRPVLAWVPAGCDDGDRAALVGGECTRIAAEANMVAVRVPRGDLDDAGWVETITVVVTSAGALFIVIAAVVLRGSSAVLDFKSKRE</sequence>
<evidence type="ECO:0000256" key="5">
    <source>
        <dbReference type="ARBA" id="ARBA00022692"/>
    </source>
</evidence>
<evidence type="ECO:0000256" key="7">
    <source>
        <dbReference type="ARBA" id="ARBA00022989"/>
    </source>
</evidence>
<comment type="similarity">
    <text evidence="3 10">Belongs to the PIGX family.</text>
</comment>
<keyword evidence="7 10" id="KW-1133">Transmembrane helix</keyword>
<comment type="function">
    <text evidence="10">Required for proper folding and/or the stability of a subset of proteins in the endoplasmic reticulum. Component of glycosylphosphatidylinositol-mannosyltransferase 1 which transfers the first of the 4 mannoses in the GPI-anchor precursors during GPI-anchor biosynthesis. Probably acts by stabilizing the mannosyltransferase GPI14.</text>
</comment>
<keyword evidence="9" id="KW-0325">Glycoprotein</keyword>
<organism evidence="11 12">
    <name type="scientific">Allomyces macrogynus (strain ATCC 38327)</name>
    <name type="common">Allomyces javanicus var. macrogynus</name>
    <dbReference type="NCBI Taxonomy" id="578462"/>
    <lineage>
        <taxon>Eukaryota</taxon>
        <taxon>Fungi</taxon>
        <taxon>Fungi incertae sedis</taxon>
        <taxon>Blastocladiomycota</taxon>
        <taxon>Blastocladiomycetes</taxon>
        <taxon>Blastocladiales</taxon>
        <taxon>Blastocladiaceae</taxon>
        <taxon>Allomyces</taxon>
    </lineage>
</organism>
<reference evidence="12" key="2">
    <citation type="submission" date="2009-11" db="EMBL/GenBank/DDBJ databases">
        <title>The Genome Sequence of Allomyces macrogynus strain ATCC 38327.</title>
        <authorList>
            <consortium name="The Broad Institute Genome Sequencing Platform"/>
            <person name="Russ C."/>
            <person name="Cuomo C."/>
            <person name="Shea T."/>
            <person name="Young S.K."/>
            <person name="Zeng Q."/>
            <person name="Koehrsen M."/>
            <person name="Haas B."/>
            <person name="Borodovsky M."/>
            <person name="Guigo R."/>
            <person name="Alvarado L."/>
            <person name="Berlin A."/>
            <person name="Borenstein D."/>
            <person name="Chen Z."/>
            <person name="Engels R."/>
            <person name="Freedman E."/>
            <person name="Gellesch M."/>
            <person name="Goldberg J."/>
            <person name="Griggs A."/>
            <person name="Gujja S."/>
            <person name="Heiman D."/>
            <person name="Hepburn T."/>
            <person name="Howarth C."/>
            <person name="Jen D."/>
            <person name="Larson L."/>
            <person name="Lewis B."/>
            <person name="Mehta T."/>
            <person name="Park D."/>
            <person name="Pearson M."/>
            <person name="Roberts A."/>
            <person name="Saif S."/>
            <person name="Shenoy N."/>
            <person name="Sisk P."/>
            <person name="Stolte C."/>
            <person name="Sykes S."/>
            <person name="Walk T."/>
            <person name="White J."/>
            <person name="Yandava C."/>
            <person name="Burger G."/>
            <person name="Gray M.W."/>
            <person name="Holland P.W.H."/>
            <person name="King N."/>
            <person name="Lang F.B.F."/>
            <person name="Roger A.J."/>
            <person name="Ruiz-Trillo I."/>
            <person name="Lander E."/>
            <person name="Nusbaum C."/>
        </authorList>
    </citation>
    <scope>NUCLEOTIDE SEQUENCE [LARGE SCALE GENOMIC DNA]</scope>
    <source>
        <strain evidence="12">ATCC 38327</strain>
    </source>
</reference>
<dbReference type="PANTHER" id="PTHR28650:SF1">
    <property type="entry name" value="PHOSPHATIDYLINOSITOL-GLYCAN BIOSYNTHESIS CLASS X PROTEIN"/>
    <property type="match status" value="1"/>
</dbReference>
<keyword evidence="12" id="KW-1185">Reference proteome</keyword>
<accession>A0A0L0S4Z7</accession>
<dbReference type="GO" id="GO:0005789">
    <property type="term" value="C:endoplasmic reticulum membrane"/>
    <property type="evidence" value="ECO:0007669"/>
    <property type="project" value="UniProtKB-SubCell"/>
</dbReference>
<keyword evidence="4 10" id="KW-0337">GPI-anchor biosynthesis</keyword>
<dbReference type="PANTHER" id="PTHR28650">
    <property type="entry name" value="PHOSPHATIDYLINOSITOL-GLYCAN BIOSYNTHESIS CLASS X PROTEIN"/>
    <property type="match status" value="1"/>
</dbReference>
<evidence type="ECO:0000313" key="11">
    <source>
        <dbReference type="EMBL" id="KNE57608.1"/>
    </source>
</evidence>
<evidence type="ECO:0000256" key="9">
    <source>
        <dbReference type="ARBA" id="ARBA00023180"/>
    </source>
</evidence>
<comment type="subcellular location">
    <subcellularLocation>
        <location evidence="1 10">Endoplasmic reticulum membrane</location>
        <topology evidence="1 10">Single-pass membrane protein</topology>
    </subcellularLocation>
</comment>
<dbReference type="VEuPathDB" id="FungiDB:AMAG_18072"/>